<dbReference type="RefSeq" id="WP_123272416.1">
    <property type="nucleotide sequence ID" value="NZ_RJJQ01000018.1"/>
</dbReference>
<dbReference type="PANTHER" id="PTHR43861">
    <property type="entry name" value="TRANS-ACONITATE 2-METHYLTRANSFERASE-RELATED"/>
    <property type="match status" value="1"/>
</dbReference>
<evidence type="ECO:0000256" key="1">
    <source>
        <dbReference type="ARBA" id="ARBA00022679"/>
    </source>
</evidence>
<organism evidence="3 4">
    <name type="scientific">Flexivirga caeni</name>
    <dbReference type="NCBI Taxonomy" id="2294115"/>
    <lineage>
        <taxon>Bacteria</taxon>
        <taxon>Bacillati</taxon>
        <taxon>Actinomycetota</taxon>
        <taxon>Actinomycetes</taxon>
        <taxon>Micrococcales</taxon>
        <taxon>Dermacoccaceae</taxon>
        <taxon>Flexivirga</taxon>
    </lineage>
</organism>
<evidence type="ECO:0000313" key="3">
    <source>
        <dbReference type="EMBL" id="RNI19854.1"/>
    </source>
</evidence>
<dbReference type="Proteomes" id="UP000271678">
    <property type="component" value="Unassembled WGS sequence"/>
</dbReference>
<sequence length="230" mass="24509">MASNGATRPSHQHDDDANYFEASAWQERYAGADSIWSGDPNPQLVAEASKLTPGTALDVGCGEGGDVIWLAQHGWHATGADFSSNGLARAAQHAAAAGVADRTDWWHVDAREFDARTRDGSAGTATVFDLVTTHFLHLPDGGMVDGVRRLAGAVAPGGHLLVVGHSPDGHFTELSGERRRAMFLAAELVPGLPDGFEALVVEQRPRTVVRDGQRYDIADSTLLARRVTAH</sequence>
<evidence type="ECO:0000313" key="4">
    <source>
        <dbReference type="Proteomes" id="UP000271678"/>
    </source>
</evidence>
<dbReference type="PANTHER" id="PTHR43861:SF3">
    <property type="entry name" value="PUTATIVE (AFU_ORTHOLOGUE AFUA_2G14390)-RELATED"/>
    <property type="match status" value="1"/>
</dbReference>
<dbReference type="CDD" id="cd02440">
    <property type="entry name" value="AdoMet_MTases"/>
    <property type="match status" value="1"/>
</dbReference>
<keyword evidence="3" id="KW-0489">Methyltransferase</keyword>
<feature type="domain" description="Methyltransferase" evidence="2">
    <location>
        <begin position="57"/>
        <end position="158"/>
    </location>
</feature>
<dbReference type="OrthoDB" id="9786503at2"/>
<comment type="caution">
    <text evidence="3">The sequence shown here is derived from an EMBL/GenBank/DDBJ whole genome shotgun (WGS) entry which is preliminary data.</text>
</comment>
<dbReference type="EMBL" id="RJJQ01000018">
    <property type="protein sequence ID" value="RNI19854.1"/>
    <property type="molecule type" value="Genomic_DNA"/>
</dbReference>
<keyword evidence="4" id="KW-1185">Reference proteome</keyword>
<dbReference type="GO" id="GO:0032259">
    <property type="term" value="P:methylation"/>
    <property type="evidence" value="ECO:0007669"/>
    <property type="project" value="UniProtKB-KW"/>
</dbReference>
<reference evidence="3 4" key="1">
    <citation type="submission" date="2018-11" db="EMBL/GenBank/DDBJ databases">
        <title>Draft genome of Simplicispira Flexivirga sp. BO-16.</title>
        <authorList>
            <person name="Im W.T."/>
        </authorList>
    </citation>
    <scope>NUCLEOTIDE SEQUENCE [LARGE SCALE GENOMIC DNA]</scope>
    <source>
        <strain evidence="3 4">BO-16</strain>
    </source>
</reference>
<dbReference type="Pfam" id="PF13649">
    <property type="entry name" value="Methyltransf_25"/>
    <property type="match status" value="1"/>
</dbReference>
<accession>A0A3M9M2R3</accession>
<name>A0A3M9M2R3_9MICO</name>
<dbReference type="InterPro" id="IPR029063">
    <property type="entry name" value="SAM-dependent_MTases_sf"/>
</dbReference>
<dbReference type="Gene3D" id="3.40.50.150">
    <property type="entry name" value="Vaccinia Virus protein VP39"/>
    <property type="match status" value="1"/>
</dbReference>
<evidence type="ECO:0000259" key="2">
    <source>
        <dbReference type="Pfam" id="PF13649"/>
    </source>
</evidence>
<dbReference type="SUPFAM" id="SSF53335">
    <property type="entry name" value="S-adenosyl-L-methionine-dependent methyltransferases"/>
    <property type="match status" value="1"/>
</dbReference>
<protein>
    <submittedName>
        <fullName evidence="3">Class I SAM-dependent methyltransferase</fullName>
    </submittedName>
</protein>
<dbReference type="InterPro" id="IPR041698">
    <property type="entry name" value="Methyltransf_25"/>
</dbReference>
<keyword evidence="1 3" id="KW-0808">Transferase</keyword>
<dbReference type="AlphaFoldDB" id="A0A3M9M2R3"/>
<dbReference type="GO" id="GO:0008168">
    <property type="term" value="F:methyltransferase activity"/>
    <property type="evidence" value="ECO:0007669"/>
    <property type="project" value="UniProtKB-KW"/>
</dbReference>
<gene>
    <name evidence="3" type="ORF">EFY87_15605</name>
</gene>
<proteinExistence type="predicted"/>